<feature type="compositionally biased region" description="Basic and acidic residues" evidence="2">
    <location>
        <begin position="178"/>
        <end position="199"/>
    </location>
</feature>
<dbReference type="GO" id="GO:0005096">
    <property type="term" value="F:GTPase activator activity"/>
    <property type="evidence" value="ECO:0007669"/>
    <property type="project" value="UniProtKB-KW"/>
</dbReference>
<dbReference type="SUPFAM" id="SSF111347">
    <property type="entry name" value="Rap/Ran-GAP"/>
    <property type="match status" value="1"/>
</dbReference>
<feature type="compositionally biased region" description="Low complexity" evidence="2">
    <location>
        <begin position="779"/>
        <end position="798"/>
    </location>
</feature>
<feature type="compositionally biased region" description="Basic and acidic residues" evidence="2">
    <location>
        <begin position="841"/>
        <end position="853"/>
    </location>
</feature>
<dbReference type="PROSITE" id="PS50085">
    <property type="entry name" value="RAPGAP"/>
    <property type="match status" value="1"/>
</dbReference>
<dbReference type="GO" id="GO:0005737">
    <property type="term" value="C:cytoplasm"/>
    <property type="evidence" value="ECO:0007669"/>
    <property type="project" value="TreeGrafter"/>
</dbReference>
<dbReference type="PANTHER" id="PTHR15711">
    <property type="entry name" value="RAP GTPASE-ACTIVATING PROTEIN"/>
    <property type="match status" value="1"/>
</dbReference>
<dbReference type="GO" id="GO:0051056">
    <property type="term" value="P:regulation of small GTPase mediated signal transduction"/>
    <property type="evidence" value="ECO:0007669"/>
    <property type="project" value="InterPro"/>
</dbReference>
<dbReference type="RefSeq" id="XP_064683675.1">
    <property type="nucleotide sequence ID" value="XM_064819755.1"/>
</dbReference>
<protein>
    <recommendedName>
        <fullName evidence="3">Rap-GAP domain-containing protein</fullName>
    </recommendedName>
</protein>
<dbReference type="PANTHER" id="PTHR15711:SF22">
    <property type="entry name" value="RAP-GAP DOMAIN-CONTAINING PROTEIN"/>
    <property type="match status" value="1"/>
</dbReference>
<feature type="compositionally biased region" description="Basic and acidic residues" evidence="2">
    <location>
        <begin position="1"/>
        <end position="13"/>
    </location>
</feature>
<dbReference type="InterPro" id="IPR000331">
    <property type="entry name" value="Rap/Ran_GAP_dom"/>
</dbReference>
<comment type="caution">
    <text evidence="4">The sequence shown here is derived from an EMBL/GenBank/DDBJ whole genome shotgun (WGS) entry which is preliminary data.</text>
</comment>
<evidence type="ECO:0000256" key="2">
    <source>
        <dbReference type="SAM" id="MobiDB-lite"/>
    </source>
</evidence>
<evidence type="ECO:0000259" key="3">
    <source>
        <dbReference type="PROSITE" id="PS50085"/>
    </source>
</evidence>
<feature type="region of interest" description="Disordered" evidence="2">
    <location>
        <begin position="115"/>
        <end position="144"/>
    </location>
</feature>
<feature type="domain" description="Rap-GAP" evidence="3">
    <location>
        <begin position="538"/>
        <end position="753"/>
    </location>
</feature>
<reference evidence="4 5" key="1">
    <citation type="submission" date="2022-11" db="EMBL/GenBank/DDBJ databases">
        <title>Mucor velutinosus strain NIH1002 WGS.</title>
        <authorList>
            <person name="Subramanian P."/>
            <person name="Mullikin J.C."/>
            <person name="Segre J.A."/>
            <person name="Zelazny A.M."/>
        </authorList>
    </citation>
    <scope>NUCLEOTIDE SEQUENCE [LARGE SCALE GENOMIC DNA]</scope>
    <source>
        <strain evidence="4 5">NIH1002</strain>
    </source>
</reference>
<feature type="region of interest" description="Disordered" evidence="2">
    <location>
        <begin position="770"/>
        <end position="911"/>
    </location>
</feature>
<dbReference type="AlphaFoldDB" id="A0AAN7HNF9"/>
<evidence type="ECO:0000256" key="1">
    <source>
        <dbReference type="ARBA" id="ARBA00022468"/>
    </source>
</evidence>
<feature type="region of interest" description="Disordered" evidence="2">
    <location>
        <begin position="178"/>
        <end position="200"/>
    </location>
</feature>
<dbReference type="GeneID" id="89944039"/>
<organism evidence="4 5">
    <name type="scientific">Mucor velutinosus</name>
    <dbReference type="NCBI Taxonomy" id="708070"/>
    <lineage>
        <taxon>Eukaryota</taxon>
        <taxon>Fungi</taxon>
        <taxon>Fungi incertae sedis</taxon>
        <taxon>Mucoromycota</taxon>
        <taxon>Mucoromycotina</taxon>
        <taxon>Mucoromycetes</taxon>
        <taxon>Mucorales</taxon>
        <taxon>Mucorineae</taxon>
        <taxon>Mucoraceae</taxon>
        <taxon>Mucor</taxon>
    </lineage>
</organism>
<feature type="compositionally biased region" description="Basic and acidic residues" evidence="2">
    <location>
        <begin position="128"/>
        <end position="137"/>
    </location>
</feature>
<evidence type="ECO:0000313" key="4">
    <source>
        <dbReference type="EMBL" id="KAK4517009.1"/>
    </source>
</evidence>
<feature type="region of interest" description="Disordered" evidence="2">
    <location>
        <begin position="1"/>
        <end position="22"/>
    </location>
</feature>
<dbReference type="Proteomes" id="UP001304243">
    <property type="component" value="Unassembled WGS sequence"/>
</dbReference>
<feature type="compositionally biased region" description="Basic and acidic residues" evidence="2">
    <location>
        <begin position="816"/>
        <end position="825"/>
    </location>
</feature>
<dbReference type="InterPro" id="IPR050989">
    <property type="entry name" value="Rap1_Ran_GAP"/>
</dbReference>
<evidence type="ECO:0000313" key="5">
    <source>
        <dbReference type="Proteomes" id="UP001304243"/>
    </source>
</evidence>
<dbReference type="Gene3D" id="3.40.50.11210">
    <property type="entry name" value="Rap/Ran-GAP"/>
    <property type="match status" value="1"/>
</dbReference>
<name>A0AAN7HNF9_9FUNG</name>
<dbReference type="InterPro" id="IPR035974">
    <property type="entry name" value="Rap/Ran-GAP_sf"/>
</dbReference>
<feature type="region of interest" description="Disordered" evidence="2">
    <location>
        <begin position="69"/>
        <end position="90"/>
    </location>
</feature>
<dbReference type="EMBL" id="JASEJX010000013">
    <property type="protein sequence ID" value="KAK4517009.1"/>
    <property type="molecule type" value="Genomic_DNA"/>
</dbReference>
<keyword evidence="5" id="KW-1185">Reference proteome</keyword>
<keyword evidence="1" id="KW-0343">GTPase activation</keyword>
<gene>
    <name evidence="4" type="ORF">ATC70_000337</name>
</gene>
<proteinExistence type="predicted"/>
<dbReference type="Pfam" id="PF02145">
    <property type="entry name" value="Rap_GAP"/>
    <property type="match status" value="1"/>
</dbReference>
<feature type="compositionally biased region" description="Polar residues" evidence="2">
    <location>
        <begin position="861"/>
        <end position="878"/>
    </location>
</feature>
<sequence length="911" mass="102685">MDNSNKRYSHDSACDSVAGDESNNIPYFKARDDASIYSMNSTTSSMFSTSSRLSKIPNAVKSSMKYLVRRNKNKSNETTSTSTATTDHETFSSKLKRTTINFSLFSRKSPDVIPTSTASSTLFHQKPRSREASDTHKKSNRRNSVVDVYKKDNDNVVVGSLLFGKQVDDLEFMVHEEQAVSDSKSEKLSPKPKKEEPWIRQRAKSCQENKTPMLRQLATKNSSCNLPESDSIPYKSSKPIKSDLPLFKGLVTTTLTTLHTRLSNECDRALSLVLLANSNNNNADIQQANKNIPQEQLLSILSDLRKMTEMVNWDQQPVDKDEIKSNLQTLEDTVSMQEMTIAIVKDVVSTMKQIMNQCICQYYKVVEKAIVIPSKGYKIEGINKYGSTNSALMVRDEAVDYSKALIDHKDTEAHWYRTFFRPDDDTNEIHTFFGYYKSGDPVLISIQVEQEQGSDKRQYRIIHRTKEAMDQRKIIQDSFLLSAPTTSDIASPPAAAATTIQESTWKTIIETTVPDISFQDLVRMSKDQLLSSGIHEELVRLDETSLHTRYKFGVLLIQPGQTKEEDWFSNQHTDELEAFLNIIGRKVALKGYTGWAAGLDTKSGDSGEYTYTNAWNENILAYHVSTLIPSKPGDKQQIQRKRHIGNDIVCIVFVQGNQPFNPTAIKSQFLHVFIIVHQETIMAQVVYRVEIVSVQDVPDFGPPLPEKSAIFNNKKELEQFLIAKLVNAEYAAFKSPKFAVPMNRAREGIFTNLVEKGYKLALEEMQTEESVHVRKHSKSASSSSSQSSFNSIPSPSKSTIIREISENIVGLGRRRSTQDLNDRPKSTGSNSMKHFQKGSRKFTEGSKRSHSEQDLLDMTIAGSNETPATKTSFKNRILTSIPGFGSSSSTGANHHHQQQQQQQQQMMENDK</sequence>
<accession>A0AAN7HNF9</accession>